<feature type="non-terminal residue" evidence="1">
    <location>
        <position position="55"/>
    </location>
</feature>
<name>A0A8J5I9W3_9STRA</name>
<keyword evidence="2" id="KW-1185">Reference proteome</keyword>
<protein>
    <submittedName>
        <fullName evidence="1">Uncharacterized protein</fullName>
    </submittedName>
</protein>
<accession>A0A8J5I9W3</accession>
<proteinExistence type="predicted"/>
<sequence length="55" mass="6199">MLVSKYRASRDFPSALKGFKDGSFWSGIVEAERVIAPLSEASYRLQRDENSMSDV</sequence>
<organism evidence="1 2">
    <name type="scientific">Phytophthora aleatoria</name>
    <dbReference type="NCBI Taxonomy" id="2496075"/>
    <lineage>
        <taxon>Eukaryota</taxon>
        <taxon>Sar</taxon>
        <taxon>Stramenopiles</taxon>
        <taxon>Oomycota</taxon>
        <taxon>Peronosporomycetes</taxon>
        <taxon>Peronosporales</taxon>
        <taxon>Peronosporaceae</taxon>
        <taxon>Phytophthora</taxon>
    </lineage>
</organism>
<gene>
    <name evidence="1" type="ORF">JG688_00015563</name>
</gene>
<reference evidence="1" key="1">
    <citation type="submission" date="2021-01" db="EMBL/GenBank/DDBJ databases">
        <title>Phytophthora aleatoria, a newly-described species from Pinus radiata is distinct from Phytophthora cactorum isolates based on comparative genomics.</title>
        <authorList>
            <person name="Mcdougal R."/>
            <person name="Panda P."/>
            <person name="Williams N."/>
            <person name="Studholme D.J."/>
        </authorList>
    </citation>
    <scope>NUCLEOTIDE SEQUENCE</scope>
    <source>
        <strain evidence="1">NZFS 4037</strain>
    </source>
</reference>
<dbReference type="EMBL" id="JAENGY010001712">
    <property type="protein sequence ID" value="KAG6947423.1"/>
    <property type="molecule type" value="Genomic_DNA"/>
</dbReference>
<dbReference type="Proteomes" id="UP000709295">
    <property type="component" value="Unassembled WGS sequence"/>
</dbReference>
<comment type="caution">
    <text evidence="1">The sequence shown here is derived from an EMBL/GenBank/DDBJ whole genome shotgun (WGS) entry which is preliminary data.</text>
</comment>
<evidence type="ECO:0000313" key="1">
    <source>
        <dbReference type="EMBL" id="KAG6947423.1"/>
    </source>
</evidence>
<evidence type="ECO:0000313" key="2">
    <source>
        <dbReference type="Proteomes" id="UP000709295"/>
    </source>
</evidence>
<dbReference type="AlphaFoldDB" id="A0A8J5I9W3"/>